<accession>A0A0S3R9B6</accession>
<protein>
    <submittedName>
        <fullName evidence="1">Uncharacterized protein</fullName>
    </submittedName>
</protein>
<organism evidence="1 2">
    <name type="scientific">Vigna angularis var. angularis</name>
    <dbReference type="NCBI Taxonomy" id="157739"/>
    <lineage>
        <taxon>Eukaryota</taxon>
        <taxon>Viridiplantae</taxon>
        <taxon>Streptophyta</taxon>
        <taxon>Embryophyta</taxon>
        <taxon>Tracheophyta</taxon>
        <taxon>Spermatophyta</taxon>
        <taxon>Magnoliopsida</taxon>
        <taxon>eudicotyledons</taxon>
        <taxon>Gunneridae</taxon>
        <taxon>Pentapetalae</taxon>
        <taxon>rosids</taxon>
        <taxon>fabids</taxon>
        <taxon>Fabales</taxon>
        <taxon>Fabaceae</taxon>
        <taxon>Papilionoideae</taxon>
        <taxon>50 kb inversion clade</taxon>
        <taxon>NPAAA clade</taxon>
        <taxon>indigoferoid/millettioid clade</taxon>
        <taxon>Phaseoleae</taxon>
        <taxon>Vigna</taxon>
    </lineage>
</organism>
<dbReference type="AlphaFoldDB" id="A0A0S3R9B6"/>
<keyword evidence="2" id="KW-1185">Reference proteome</keyword>
<evidence type="ECO:0000313" key="2">
    <source>
        <dbReference type="Proteomes" id="UP000291084"/>
    </source>
</evidence>
<gene>
    <name evidence="1" type="primary">Vigan.01G528100</name>
    <name evidence="1" type="ORF">VIGAN_01528100</name>
</gene>
<dbReference type="Proteomes" id="UP000291084">
    <property type="component" value="Chromosome 1"/>
</dbReference>
<sequence length="78" mass="8782">MAKRTTFLFSESTSWMATGKVRMETEKCIFGTVNCCQVKRGLTFKILTENEVGVSFGYGVANVHIPKLCRQMQRSVSL</sequence>
<name>A0A0S3R9B6_PHAAN</name>
<dbReference type="EMBL" id="AP015034">
    <property type="protein sequence ID" value="BAT77187.1"/>
    <property type="molecule type" value="Genomic_DNA"/>
</dbReference>
<evidence type="ECO:0000313" key="1">
    <source>
        <dbReference type="EMBL" id="BAT77187.1"/>
    </source>
</evidence>
<reference evidence="1 2" key="1">
    <citation type="journal article" date="2015" name="Sci. Rep.">
        <title>The power of single molecule real-time sequencing technology in the de novo assembly of a eukaryotic genome.</title>
        <authorList>
            <person name="Sakai H."/>
            <person name="Naito K."/>
            <person name="Ogiso-Tanaka E."/>
            <person name="Takahashi Y."/>
            <person name="Iseki K."/>
            <person name="Muto C."/>
            <person name="Satou K."/>
            <person name="Teruya K."/>
            <person name="Shiroma A."/>
            <person name="Shimoji M."/>
            <person name="Hirano T."/>
            <person name="Itoh T."/>
            <person name="Kaga A."/>
            <person name="Tomooka N."/>
        </authorList>
    </citation>
    <scope>NUCLEOTIDE SEQUENCE [LARGE SCALE GENOMIC DNA]</scope>
    <source>
        <strain evidence="2">cv. Shumari</strain>
    </source>
</reference>
<proteinExistence type="predicted"/>